<dbReference type="PANTHER" id="PTHR10846:SF8">
    <property type="entry name" value="INNER MEMBRANE PROTEIN YRBG"/>
    <property type="match status" value="1"/>
</dbReference>
<name>A0A3N4ZCX0_9MICO</name>
<keyword evidence="4 5" id="KW-0472">Membrane</keyword>
<accession>A0A3N4ZCX0</accession>
<keyword evidence="8" id="KW-1185">Reference proteome</keyword>
<feature type="transmembrane region" description="Helical" evidence="5">
    <location>
        <begin position="115"/>
        <end position="133"/>
    </location>
</feature>
<feature type="transmembrane region" description="Helical" evidence="5">
    <location>
        <begin position="306"/>
        <end position="322"/>
    </location>
</feature>
<feature type="domain" description="Sodium/calcium exchanger membrane region" evidence="6">
    <location>
        <begin position="180"/>
        <end position="321"/>
    </location>
</feature>
<dbReference type="Gene3D" id="6.10.280.80">
    <property type="entry name" value="NCX, peripheral helical region"/>
    <property type="match status" value="1"/>
</dbReference>
<dbReference type="AlphaFoldDB" id="A0A3N4ZCX0"/>
<comment type="caution">
    <text evidence="7">The sequence shown here is derived from an EMBL/GenBank/DDBJ whole genome shotgun (WGS) entry which is preliminary data.</text>
</comment>
<dbReference type="Pfam" id="PF01699">
    <property type="entry name" value="Na_Ca_ex"/>
    <property type="match status" value="2"/>
</dbReference>
<evidence type="ECO:0000256" key="3">
    <source>
        <dbReference type="ARBA" id="ARBA00022989"/>
    </source>
</evidence>
<feature type="transmembrane region" description="Helical" evidence="5">
    <location>
        <begin position="212"/>
        <end position="236"/>
    </location>
</feature>
<proteinExistence type="predicted"/>
<evidence type="ECO:0000256" key="4">
    <source>
        <dbReference type="ARBA" id="ARBA00023136"/>
    </source>
</evidence>
<evidence type="ECO:0000313" key="7">
    <source>
        <dbReference type="EMBL" id="RPF29170.1"/>
    </source>
</evidence>
<dbReference type="GO" id="GO:0005886">
    <property type="term" value="C:plasma membrane"/>
    <property type="evidence" value="ECO:0007669"/>
    <property type="project" value="TreeGrafter"/>
</dbReference>
<evidence type="ECO:0000256" key="2">
    <source>
        <dbReference type="ARBA" id="ARBA00022692"/>
    </source>
</evidence>
<evidence type="ECO:0000256" key="1">
    <source>
        <dbReference type="ARBA" id="ARBA00004141"/>
    </source>
</evidence>
<organism evidence="7 8">
    <name type="scientific">Georgenia muralis</name>
    <dbReference type="NCBI Taxonomy" id="154117"/>
    <lineage>
        <taxon>Bacteria</taxon>
        <taxon>Bacillati</taxon>
        <taxon>Actinomycetota</taxon>
        <taxon>Actinomycetes</taxon>
        <taxon>Micrococcales</taxon>
        <taxon>Bogoriellaceae</taxon>
        <taxon>Georgenia</taxon>
    </lineage>
</organism>
<feature type="transmembrane region" description="Helical" evidence="5">
    <location>
        <begin position="334"/>
        <end position="355"/>
    </location>
</feature>
<comment type="subcellular location">
    <subcellularLocation>
        <location evidence="1">Membrane</location>
        <topology evidence="1">Multi-pass membrane protein</topology>
    </subcellularLocation>
</comment>
<dbReference type="EMBL" id="RKRA01000001">
    <property type="protein sequence ID" value="RPF29170.1"/>
    <property type="molecule type" value="Genomic_DNA"/>
</dbReference>
<dbReference type="InterPro" id="IPR004481">
    <property type="entry name" value="K/Na/Ca-exchanger"/>
</dbReference>
<keyword evidence="3 5" id="KW-1133">Transmembrane helix</keyword>
<dbReference type="Gene3D" id="1.20.1420.30">
    <property type="entry name" value="NCX, central ion-binding region"/>
    <property type="match status" value="2"/>
</dbReference>
<dbReference type="NCBIfam" id="TIGR00367">
    <property type="entry name" value="calcium/sodium antiporter"/>
    <property type="match status" value="1"/>
</dbReference>
<feature type="transmembrane region" description="Helical" evidence="5">
    <location>
        <begin position="248"/>
        <end position="269"/>
    </location>
</feature>
<keyword evidence="2 5" id="KW-0812">Transmembrane</keyword>
<dbReference type="InterPro" id="IPR044880">
    <property type="entry name" value="NCX_ion-bd_dom_sf"/>
</dbReference>
<reference evidence="7 8" key="1">
    <citation type="submission" date="2018-11" db="EMBL/GenBank/DDBJ databases">
        <title>Sequencing the genomes of 1000 actinobacteria strains.</title>
        <authorList>
            <person name="Klenk H.-P."/>
        </authorList>
    </citation>
    <scope>NUCLEOTIDE SEQUENCE [LARGE SCALE GENOMIC DNA]</scope>
    <source>
        <strain evidence="7 8">DSM 14418</strain>
    </source>
</reference>
<feature type="domain" description="Sodium/calcium exchanger membrane region" evidence="6">
    <location>
        <begin position="15"/>
        <end position="154"/>
    </location>
</feature>
<feature type="transmembrane region" description="Helical" evidence="5">
    <location>
        <begin position="88"/>
        <end position="106"/>
    </location>
</feature>
<protein>
    <submittedName>
        <fullName evidence="7">Cation:H+ antiporter</fullName>
    </submittedName>
</protein>
<dbReference type="GO" id="GO:0006874">
    <property type="term" value="P:intracellular calcium ion homeostasis"/>
    <property type="evidence" value="ECO:0007669"/>
    <property type="project" value="TreeGrafter"/>
</dbReference>
<feature type="transmembrane region" description="Helical" evidence="5">
    <location>
        <begin position="281"/>
        <end position="299"/>
    </location>
</feature>
<dbReference type="PANTHER" id="PTHR10846">
    <property type="entry name" value="SODIUM/POTASSIUM/CALCIUM EXCHANGER"/>
    <property type="match status" value="1"/>
</dbReference>
<dbReference type="GO" id="GO:0005262">
    <property type="term" value="F:calcium channel activity"/>
    <property type="evidence" value="ECO:0007669"/>
    <property type="project" value="TreeGrafter"/>
</dbReference>
<dbReference type="Proteomes" id="UP000280726">
    <property type="component" value="Unassembled WGS sequence"/>
</dbReference>
<dbReference type="GO" id="GO:0008273">
    <property type="term" value="F:calcium, potassium:sodium antiporter activity"/>
    <property type="evidence" value="ECO:0007669"/>
    <property type="project" value="TreeGrafter"/>
</dbReference>
<evidence type="ECO:0000313" key="8">
    <source>
        <dbReference type="Proteomes" id="UP000280726"/>
    </source>
</evidence>
<feature type="transmembrane region" description="Helical" evidence="5">
    <location>
        <begin position="139"/>
        <end position="155"/>
    </location>
</feature>
<feature type="transmembrane region" description="Helical" evidence="5">
    <location>
        <begin position="175"/>
        <end position="197"/>
    </location>
</feature>
<gene>
    <name evidence="7" type="ORF">EDD32_3731</name>
</gene>
<evidence type="ECO:0000256" key="5">
    <source>
        <dbReference type="SAM" id="Phobius"/>
    </source>
</evidence>
<evidence type="ECO:0000259" key="6">
    <source>
        <dbReference type="Pfam" id="PF01699"/>
    </source>
</evidence>
<sequence>MRAGRRPSTLVLVTVLLLLAGLVLLVLGGEVLVRGAGGLARAAGMSPLVVGLTVVSFATSAPELAVTVDAALSGSPGLAVGNVVGSNVVNVLLVLGVSGLILPLAVRSALVRRDVPVMIGTSVLLLLLALDGAVTPVDGVVLMAVLLGYVVWTVLGSRRSDVVPADQAPRTPRRLVLDLLSVAAGVALLVLGARWMVSGATDVATALGMSDLVIGLTVVAVGTSLPELATSVIAAVRGSVEMAVGNVVGSNIFNIGAVMGGAAVLAPGGVPVDPGAVRFDLPVMVAVAVALLPVAFTGFTVARWEAALFVAYYAAYAAYLLLDSAGHDALAPFSTVMLVFALPITALTLALLVGYELGRSRGGGPPRTGVPE</sequence>
<dbReference type="InterPro" id="IPR004837">
    <property type="entry name" value="NaCa_Exmemb"/>
</dbReference>